<sequence>MKNFIITAFLSIYAITAAAQVVVVGDNFIYSQGVNLFSKGSIDLNDADSRIYLREEAQLIQNDNVSNAGDGFISIFQEGTADQYNYNYWSAPVGDVATASGNEGFSMTQIYYPTGILTGTAADDENYFNRTITAENANFLNYNARDGVSDDGTATNPLEIASRWIYNYDSAGNAIPGNAYSGWNYLGGSGFVNAGYGFSMKGVSGTNGIAVNPNLREYQNGQIGQRYDFRGRPNNGNITVGVADDEVSLVGNPYPSALDLKQFLFENSTVRYGVGSDPAEVATVDDTKLDPSILFWQSNASGSHMLTAYEGGYGIYSPDGYDVTAPGSGIFATEGNYVPAAFYSYDNSGNPITNTSPGLASPVGATLRYAPVGQGFMIRRNASGFTAPNGTYFPPTANLTAGTALPSGANGEDQIVFTNTQRDFVRESGGNSLMLRGSGNGGAQNSAYANQSPKFRMNVIINDTYTRQLLLTFRDNLSLNYDSAVDARVPGLLDTDIFVNVEGGAFSIAGQKYDEDMGIPLGLLVDQNASSDATFNFSVVEQINFTPNNIYIYDTIDDVYYNITRSSQGIQLPSGHASMDRFEIRFKDTSNTLSNDTIDELGFTVFQNNRKQNLTVFNPELQNVSNISLYDLSGRLIFNEKPSTAQTEYTFNTATLSSALYIVKVTTKANKEAAIKISIAN</sequence>
<accession>A0A090PZV1</accession>
<protein>
    <recommendedName>
        <fullName evidence="2">Secretion system C-terminal sorting domain-containing protein</fullName>
    </recommendedName>
</protein>
<dbReference type="InterPro" id="IPR026444">
    <property type="entry name" value="Secre_tail"/>
</dbReference>
<evidence type="ECO:0000313" key="4">
    <source>
        <dbReference type="Proteomes" id="UP000029221"/>
    </source>
</evidence>
<evidence type="ECO:0000256" key="1">
    <source>
        <dbReference type="ARBA" id="ARBA00022729"/>
    </source>
</evidence>
<reference evidence="3" key="1">
    <citation type="journal article" date="2014" name="Genome Announc.">
        <title>Draft Genome Sequences of Marine Flavobacterium Nonlabens Strains NR17, NR24, NR27, NR32, NR33, and Ara13.</title>
        <authorList>
            <person name="Nakanishi M."/>
            <person name="Meirelles P."/>
            <person name="Suzuki R."/>
            <person name="Takatani N."/>
            <person name="Mino S."/>
            <person name="Suda W."/>
            <person name="Oshima K."/>
            <person name="Hattori M."/>
            <person name="Ohkuma M."/>
            <person name="Hosokawa M."/>
            <person name="Miyashita K."/>
            <person name="Thompson F.L."/>
            <person name="Niwa A."/>
            <person name="Sawabe T."/>
            <person name="Sawabe T."/>
        </authorList>
    </citation>
    <scope>NUCLEOTIDE SEQUENCE [LARGE SCALE GENOMIC DNA]</scope>
    <source>
        <strain evidence="3">JCM 19294</strain>
    </source>
</reference>
<evidence type="ECO:0000313" key="3">
    <source>
        <dbReference type="EMBL" id="GAK96315.1"/>
    </source>
</evidence>
<dbReference type="AlphaFoldDB" id="A0A090PZV1"/>
<dbReference type="EMBL" id="BBML01000002">
    <property type="protein sequence ID" value="GAK96315.1"/>
    <property type="molecule type" value="Genomic_DNA"/>
</dbReference>
<gene>
    <name evidence="3" type="ORF">JCM19294_1828</name>
</gene>
<dbReference type="NCBIfam" id="TIGR04183">
    <property type="entry name" value="Por_Secre_tail"/>
    <property type="match status" value="1"/>
</dbReference>
<organism evidence="3 4">
    <name type="scientific">Nonlabens tegetincola</name>
    <dbReference type="NCBI Taxonomy" id="323273"/>
    <lineage>
        <taxon>Bacteria</taxon>
        <taxon>Pseudomonadati</taxon>
        <taxon>Bacteroidota</taxon>
        <taxon>Flavobacteriia</taxon>
        <taxon>Flavobacteriales</taxon>
        <taxon>Flavobacteriaceae</taxon>
        <taxon>Nonlabens</taxon>
    </lineage>
</organism>
<keyword evidence="4" id="KW-1185">Reference proteome</keyword>
<dbReference type="Pfam" id="PF18962">
    <property type="entry name" value="Por_Secre_tail"/>
    <property type="match status" value="1"/>
</dbReference>
<dbReference type="RefSeq" id="WP_042277555.1">
    <property type="nucleotide sequence ID" value="NZ_BBML01000002.1"/>
</dbReference>
<name>A0A090PZV1_9FLAO</name>
<dbReference type="STRING" id="319236.BST91_08595"/>
<comment type="caution">
    <text evidence="3">The sequence shown here is derived from an EMBL/GenBank/DDBJ whole genome shotgun (WGS) entry which is preliminary data.</text>
</comment>
<feature type="domain" description="Secretion system C-terminal sorting" evidence="2">
    <location>
        <begin position="611"/>
        <end position="676"/>
    </location>
</feature>
<evidence type="ECO:0000259" key="2">
    <source>
        <dbReference type="Pfam" id="PF18962"/>
    </source>
</evidence>
<dbReference type="eggNOG" id="COG1345">
    <property type="taxonomic scope" value="Bacteria"/>
</dbReference>
<keyword evidence="1" id="KW-0732">Signal</keyword>
<dbReference type="Proteomes" id="UP000029221">
    <property type="component" value="Unassembled WGS sequence"/>
</dbReference>
<proteinExistence type="predicted"/>